<dbReference type="EMBL" id="CAFBMW010000005">
    <property type="protein sequence ID" value="CAB4925751.1"/>
    <property type="molecule type" value="Genomic_DNA"/>
</dbReference>
<dbReference type="AlphaFoldDB" id="A0A6J7I4V0"/>
<accession>A0A6J7I4V0</accession>
<evidence type="ECO:0000313" key="1">
    <source>
        <dbReference type="EMBL" id="CAB4925751.1"/>
    </source>
</evidence>
<name>A0A6J7I4V0_9ZZZZ</name>
<sequence>MSRITGVIVALATAAAVLTGSTAGAAPAPEGVRDAGDLPRELEGGVELTLADGDLFRVWVDDDHRGVWGRRYDAATETWGGRQEVLREEDLACGDVDARTANGAVAVMAKCDRGGYPDDQAPTGSHAVWSADTITWSSYPLEGEAYDEPGISPDGSRAVWLEFRGYVTWGPEGFTRRALETPGREYTATATITDDAQVSYLFGAHVSRRRCALVVLTRTGDAPPTRQEVALDDACQDRNFANVDANTAVFGEFALPSSVAVVSRADAASPWAVTRQPPITAPGLVLVDRGLRTTFFTAPGAPLVALGSRTGSRVRAQVYDPVAQVWGAAVTVHESRTRCRWGANETVQPLAVIAAVVGCGRGNVVLTTRDGVAWDALRMGRRTLGQSDDERYVAVPGPRDVHVISPEVGVVSLPGGTTGRCDVVVPDGPDAAVQLVADGPRRWPTILRHVSSDGTERLGRFPTRTRGRCAGVEQSYDRAAYFDMDSTRTNQGQTVGIVRREDGWTVRVDRW</sequence>
<reference evidence="1" key="1">
    <citation type="submission" date="2020-05" db="EMBL/GenBank/DDBJ databases">
        <authorList>
            <person name="Chiriac C."/>
            <person name="Salcher M."/>
            <person name="Ghai R."/>
            <person name="Kavagutti S V."/>
        </authorList>
    </citation>
    <scope>NUCLEOTIDE SEQUENCE</scope>
</reference>
<proteinExistence type="predicted"/>
<protein>
    <submittedName>
        <fullName evidence="1">Unannotated protein</fullName>
    </submittedName>
</protein>
<organism evidence="1">
    <name type="scientific">freshwater metagenome</name>
    <dbReference type="NCBI Taxonomy" id="449393"/>
    <lineage>
        <taxon>unclassified sequences</taxon>
        <taxon>metagenomes</taxon>
        <taxon>ecological metagenomes</taxon>
    </lineage>
</organism>
<gene>
    <name evidence="1" type="ORF">UFOPK3662_00910</name>
</gene>